<gene>
    <name evidence="1" type="ORF">TM448B01828_0009</name>
</gene>
<accession>A0A6M3XTI8</accession>
<organism evidence="1">
    <name type="scientific">viral metagenome</name>
    <dbReference type="NCBI Taxonomy" id="1070528"/>
    <lineage>
        <taxon>unclassified sequences</taxon>
        <taxon>metagenomes</taxon>
        <taxon>organismal metagenomes</taxon>
    </lineage>
</organism>
<dbReference type="InterPro" id="IPR056209">
    <property type="entry name" value="SU10_adaptor"/>
</dbReference>
<name>A0A6M3XTI8_9ZZZZ</name>
<reference evidence="1" key="1">
    <citation type="submission" date="2020-03" db="EMBL/GenBank/DDBJ databases">
        <title>The deep terrestrial virosphere.</title>
        <authorList>
            <person name="Holmfeldt K."/>
            <person name="Nilsson E."/>
            <person name="Simone D."/>
            <person name="Lopez-Fernandez M."/>
            <person name="Wu X."/>
            <person name="de Brujin I."/>
            <person name="Lundin D."/>
            <person name="Andersson A."/>
            <person name="Bertilsson S."/>
            <person name="Dopson M."/>
        </authorList>
    </citation>
    <scope>NUCLEOTIDE SEQUENCE</scope>
    <source>
        <strain evidence="1">TM448B01828</strain>
    </source>
</reference>
<evidence type="ECO:0000313" key="1">
    <source>
        <dbReference type="EMBL" id="QJI00104.1"/>
    </source>
</evidence>
<protein>
    <submittedName>
        <fullName evidence="1">Uncharacterized protein</fullName>
    </submittedName>
</protein>
<dbReference type="EMBL" id="MT144828">
    <property type="protein sequence ID" value="QJI00104.1"/>
    <property type="molecule type" value="Genomic_DNA"/>
</dbReference>
<proteinExistence type="predicted"/>
<sequence>MYHGIPYFQLLKRVRTQLNELTEKFFLEVQLQDYLNEALHIVGDECGYLDDVSYENVVASTQSYRVPENVYGLDHVMFKKSATERYPLTPIDMKMDDEISGEDKTAEGDPAHFFRIGDYVYLRPVPDTSYTNGLEFWGAHYPANMFRNYATGTVSLTATATVLGATTLWDNNDNAAAGCVLGIGTEPKIWYEINSIDSDTELTLHEAYPGPAAVGQSYVICDVPKIEMSLHHLLEKYAIGQGLLRERTTMGLGEQRMAEFYALLRSGKASTRRKKSRGRTYSIRRRDKYPSRKQSTFGVR</sequence>
<dbReference type="Pfam" id="PF24175">
    <property type="entry name" value="SU10_adaptor"/>
    <property type="match status" value="1"/>
</dbReference>
<dbReference type="AlphaFoldDB" id="A0A6M3XTI8"/>